<keyword evidence="1" id="KW-0472">Membrane</keyword>
<feature type="transmembrane region" description="Helical" evidence="1">
    <location>
        <begin position="250"/>
        <end position="275"/>
    </location>
</feature>
<reference evidence="3 4" key="1">
    <citation type="submission" date="2017-03" db="EMBL/GenBank/DDBJ databases">
        <title>Complete genome sequence of Candidatus 'Thiodictyon syntrophicum' sp. nov. strain Cad16T, a photolithoautotroph purple sulfur bacterium isolated from an alpine meromictic lake.</title>
        <authorList>
            <person name="Luedin S.M."/>
            <person name="Pothier J.F."/>
            <person name="Danza F."/>
            <person name="Storelli N."/>
            <person name="Wittwer M."/>
            <person name="Tonolla M."/>
        </authorList>
    </citation>
    <scope>NUCLEOTIDE SEQUENCE [LARGE SCALE GENOMIC DNA]</scope>
    <source>
        <strain evidence="3 4">Cad16T</strain>
    </source>
</reference>
<accession>A0A2K8UFM5</accession>
<evidence type="ECO:0000256" key="1">
    <source>
        <dbReference type="SAM" id="Phobius"/>
    </source>
</evidence>
<keyword evidence="1" id="KW-1133">Transmembrane helix</keyword>
<sequence length="402" mass="42987">MAAEQRTLGLVLIGLTLIAAVSFGAWFLTNFERRPQEVAVGAAAAARRNPFLAAERFLTRLGIPAESRAGAGLLHQPPPTADTLVVNGLGRLNVRHRATLGAWLRGGGRLVVEATDPGDQDPSPDDLLGGFGIQRTRVEAAAGKRPGPDGEQALGQIRWGDPGAPLRVGFDPDWALKVEDPDQANLVHAAGHPRLLQQAVGAGLLTVTSDLGFLTNERIGRHDHALFFARLAQPPPGGKVWLLYDSSVPWLGALLWAAAPAALGAAGVLVLVWVWSLGARLGPLTPVPDRRRRDLIEHLDAAAAFLWRHGRAAQLVAATQRRVLSAWQRRRPELRHLTPVSQAAVIAKAAARPAGPVAAALHTQASDAAAFVEQTRLLKALWQGTRERRTAARPGVRSGLMR</sequence>
<evidence type="ECO:0000313" key="4">
    <source>
        <dbReference type="Proteomes" id="UP000232638"/>
    </source>
</evidence>
<dbReference type="KEGG" id="tsy:THSYN_27715"/>
<dbReference type="Proteomes" id="UP000232638">
    <property type="component" value="Chromosome"/>
</dbReference>
<proteinExistence type="predicted"/>
<name>A0A2K8UFM5_9GAMM</name>
<dbReference type="Pfam" id="PF14258">
    <property type="entry name" value="DUF4350"/>
    <property type="match status" value="1"/>
</dbReference>
<evidence type="ECO:0000259" key="2">
    <source>
        <dbReference type="Pfam" id="PF14258"/>
    </source>
</evidence>
<keyword evidence="4" id="KW-1185">Reference proteome</keyword>
<evidence type="ECO:0000313" key="3">
    <source>
        <dbReference type="EMBL" id="AUB84350.1"/>
    </source>
</evidence>
<dbReference type="AlphaFoldDB" id="A0A2K8UFM5"/>
<organism evidence="3 4">
    <name type="scientific">Candidatus Thiodictyon syntrophicum</name>
    <dbReference type="NCBI Taxonomy" id="1166950"/>
    <lineage>
        <taxon>Bacteria</taxon>
        <taxon>Pseudomonadati</taxon>
        <taxon>Pseudomonadota</taxon>
        <taxon>Gammaproteobacteria</taxon>
        <taxon>Chromatiales</taxon>
        <taxon>Chromatiaceae</taxon>
        <taxon>Thiodictyon</taxon>
    </lineage>
</organism>
<dbReference type="InterPro" id="IPR025646">
    <property type="entry name" value="DUF4350"/>
</dbReference>
<feature type="domain" description="DUF4350" evidence="2">
    <location>
        <begin position="46"/>
        <end position="231"/>
    </location>
</feature>
<dbReference type="RefSeq" id="WP_100922006.1">
    <property type="nucleotide sequence ID" value="NZ_CP020370.1"/>
</dbReference>
<keyword evidence="1" id="KW-0812">Transmembrane</keyword>
<dbReference type="EMBL" id="CP020370">
    <property type="protein sequence ID" value="AUB84350.1"/>
    <property type="molecule type" value="Genomic_DNA"/>
</dbReference>
<protein>
    <recommendedName>
        <fullName evidence="2">DUF4350 domain-containing protein</fullName>
    </recommendedName>
</protein>
<gene>
    <name evidence="3" type="ORF">THSYN_27715</name>
</gene>
<dbReference type="OrthoDB" id="6638317at2"/>